<organism evidence="2 3">
    <name type="scientific">Cyclostephanos tholiformis</name>
    <dbReference type="NCBI Taxonomy" id="382380"/>
    <lineage>
        <taxon>Eukaryota</taxon>
        <taxon>Sar</taxon>
        <taxon>Stramenopiles</taxon>
        <taxon>Ochrophyta</taxon>
        <taxon>Bacillariophyta</taxon>
        <taxon>Coscinodiscophyceae</taxon>
        <taxon>Thalassiosirophycidae</taxon>
        <taxon>Stephanodiscales</taxon>
        <taxon>Stephanodiscaceae</taxon>
        <taxon>Cyclostephanos</taxon>
    </lineage>
</organism>
<dbReference type="AlphaFoldDB" id="A0ABD3RB49"/>
<keyword evidence="3" id="KW-1185">Reference proteome</keyword>
<comment type="caution">
    <text evidence="2">The sequence shown here is derived from an EMBL/GenBank/DDBJ whole genome shotgun (WGS) entry which is preliminary data.</text>
</comment>
<dbReference type="Proteomes" id="UP001530377">
    <property type="component" value="Unassembled WGS sequence"/>
</dbReference>
<keyword evidence="1" id="KW-1133">Transmembrane helix</keyword>
<dbReference type="EMBL" id="JALLPB020000354">
    <property type="protein sequence ID" value="KAL3810083.1"/>
    <property type="molecule type" value="Genomic_DNA"/>
</dbReference>
<name>A0ABD3RB49_9STRA</name>
<evidence type="ECO:0000313" key="2">
    <source>
        <dbReference type="EMBL" id="KAL3810083.1"/>
    </source>
</evidence>
<evidence type="ECO:0000256" key="1">
    <source>
        <dbReference type="SAM" id="Phobius"/>
    </source>
</evidence>
<keyword evidence="1" id="KW-0472">Membrane</keyword>
<protein>
    <submittedName>
        <fullName evidence="2">Uncharacterized protein</fullName>
    </submittedName>
</protein>
<reference evidence="2 3" key="1">
    <citation type="submission" date="2024-10" db="EMBL/GenBank/DDBJ databases">
        <title>Updated reference genomes for cyclostephanoid diatoms.</title>
        <authorList>
            <person name="Roberts W.R."/>
            <person name="Alverson A.J."/>
        </authorList>
    </citation>
    <scope>NUCLEOTIDE SEQUENCE [LARGE SCALE GENOMIC DNA]</scope>
    <source>
        <strain evidence="2 3">AJA228-03</strain>
    </source>
</reference>
<evidence type="ECO:0000313" key="3">
    <source>
        <dbReference type="Proteomes" id="UP001530377"/>
    </source>
</evidence>
<sequence>MTSNVVASPTVTSSADTKGQPASLFENVPWPVRPSPGINYNFIAMMYLSGTAIAIFFYILEKRILDPLLAGDDEKSEDTPSVVGGDSGGDDAWKEFARGMKGMHYIFDPFIPCLLWSLSVRHYWLKEMDLASQEKKDN</sequence>
<feature type="transmembrane region" description="Helical" evidence="1">
    <location>
        <begin position="38"/>
        <end position="60"/>
    </location>
</feature>
<keyword evidence="1" id="KW-0812">Transmembrane</keyword>
<gene>
    <name evidence="2" type="ORF">ACHAXA_011816</name>
</gene>
<proteinExistence type="predicted"/>
<accession>A0ABD3RB49</accession>